<gene>
    <name evidence="1" type="ORF">ABIC20_004263</name>
</gene>
<keyword evidence="2" id="KW-1185">Reference proteome</keyword>
<dbReference type="Pfam" id="PF13826">
    <property type="entry name" value="Monooxy_af470-like"/>
    <property type="match status" value="1"/>
</dbReference>
<name>A0ABV2NKC2_9HYPH</name>
<comment type="caution">
    <text evidence="1">The sequence shown here is derived from an EMBL/GenBank/DDBJ whole genome shotgun (WGS) entry which is preliminary data.</text>
</comment>
<proteinExistence type="predicted"/>
<protein>
    <recommendedName>
        <fullName evidence="3">DUF4188 domain-containing protein</fullName>
    </recommendedName>
</protein>
<sequence>MEGAIMGAIKGANRRDAVPDFSGYPDLVVIYLGMKVRTLAGVKTLLGFGPRIDRVGAARPEGLLHYENNIIFSLRPLHVGMRWYWRDIDSMVAWSKSEPHRIWWRDFLRDTRGVGIWHETYHMRGGMEAIYHDVAEPVGFSAFMPMQEARGSLVARHGRYASSDLRDLPADNAPDASVPR</sequence>
<dbReference type="RefSeq" id="WP_024829371.1">
    <property type="nucleotide sequence ID" value="NZ_CAJCKR010000010.1"/>
</dbReference>
<accession>A0ABV2NKC2</accession>
<evidence type="ECO:0000313" key="2">
    <source>
        <dbReference type="Proteomes" id="UP001549119"/>
    </source>
</evidence>
<reference evidence="1 2" key="1">
    <citation type="submission" date="2024-06" db="EMBL/GenBank/DDBJ databases">
        <title>Genomics of switchgrass bacterial isolates.</title>
        <authorList>
            <person name="Shade A."/>
        </authorList>
    </citation>
    <scope>NUCLEOTIDE SEQUENCE [LARGE SCALE GENOMIC DNA]</scope>
    <source>
        <strain evidence="1 2">PvP084</strain>
    </source>
</reference>
<dbReference type="InterPro" id="IPR025444">
    <property type="entry name" value="Monooxy_af470"/>
</dbReference>
<dbReference type="EMBL" id="JBEPNW010000002">
    <property type="protein sequence ID" value="MET3866954.1"/>
    <property type="molecule type" value="Genomic_DNA"/>
</dbReference>
<dbReference type="Proteomes" id="UP001549119">
    <property type="component" value="Unassembled WGS sequence"/>
</dbReference>
<evidence type="ECO:0008006" key="3">
    <source>
        <dbReference type="Google" id="ProtNLM"/>
    </source>
</evidence>
<evidence type="ECO:0000313" key="1">
    <source>
        <dbReference type="EMBL" id="MET3866954.1"/>
    </source>
</evidence>
<organism evidence="1 2">
    <name type="scientific">Methylobacterium radiotolerans</name>
    <dbReference type="NCBI Taxonomy" id="31998"/>
    <lineage>
        <taxon>Bacteria</taxon>
        <taxon>Pseudomonadati</taxon>
        <taxon>Pseudomonadota</taxon>
        <taxon>Alphaproteobacteria</taxon>
        <taxon>Hyphomicrobiales</taxon>
        <taxon>Methylobacteriaceae</taxon>
        <taxon>Methylobacterium</taxon>
    </lineage>
</organism>